<keyword evidence="5" id="KW-0285">Flavoprotein</keyword>
<dbReference type="GO" id="GO:0005829">
    <property type="term" value="C:cytosol"/>
    <property type="evidence" value="ECO:0007669"/>
    <property type="project" value="TreeGrafter"/>
</dbReference>
<dbReference type="Gene3D" id="3.30.390.30">
    <property type="match status" value="1"/>
</dbReference>
<dbReference type="PANTHER" id="PTHR42737">
    <property type="entry name" value="GLUTATHIONE REDUCTASE"/>
    <property type="match status" value="1"/>
</dbReference>
<dbReference type="SUPFAM" id="SSF55424">
    <property type="entry name" value="FAD/NAD-linked reductases, dimerisation (C-terminal) domain"/>
    <property type="match status" value="1"/>
</dbReference>
<dbReference type="GO" id="GO:0006749">
    <property type="term" value="P:glutathione metabolic process"/>
    <property type="evidence" value="ECO:0007669"/>
    <property type="project" value="TreeGrafter"/>
</dbReference>
<keyword evidence="6" id="KW-0274">FAD</keyword>
<evidence type="ECO:0000256" key="3">
    <source>
        <dbReference type="ARBA" id="ARBA00011738"/>
    </source>
</evidence>
<protein>
    <recommendedName>
        <fullName evidence="4">glutathione-disulfide reductase</fullName>
        <ecNumber evidence="4">1.8.1.7</ecNumber>
    </recommendedName>
</protein>
<comment type="subunit">
    <text evidence="3">Homodimer.</text>
</comment>
<evidence type="ECO:0000256" key="6">
    <source>
        <dbReference type="ARBA" id="ARBA00022827"/>
    </source>
</evidence>
<keyword evidence="10" id="KW-0676">Redox-active center</keyword>
<comment type="caution">
    <text evidence="14">The sequence shown here is derived from an EMBL/GenBank/DDBJ whole genome shotgun (WGS) entry which is preliminary data.</text>
</comment>
<dbReference type="Pfam" id="PF02852">
    <property type="entry name" value="Pyr_redox_dim"/>
    <property type="match status" value="1"/>
</dbReference>
<evidence type="ECO:0000313" key="15">
    <source>
        <dbReference type="Proteomes" id="UP001054889"/>
    </source>
</evidence>
<reference evidence="14" key="2">
    <citation type="submission" date="2021-12" db="EMBL/GenBank/DDBJ databases">
        <title>Resequencing data analysis of finger millet.</title>
        <authorList>
            <person name="Hatakeyama M."/>
            <person name="Aluri S."/>
            <person name="Balachadran M.T."/>
            <person name="Sivarajan S.R."/>
            <person name="Poveda L."/>
            <person name="Shimizu-Inatsugi R."/>
            <person name="Schlapbach R."/>
            <person name="Sreeman S.M."/>
            <person name="Shimizu K.K."/>
        </authorList>
    </citation>
    <scope>NUCLEOTIDE SEQUENCE</scope>
</reference>
<dbReference type="InterPro" id="IPR046952">
    <property type="entry name" value="GSHR/TRXR-like"/>
</dbReference>
<comment type="catalytic activity">
    <reaction evidence="11">
        <text>2 glutathione + NADP(+) = glutathione disulfide + NADPH + H(+)</text>
        <dbReference type="Rhea" id="RHEA:11740"/>
        <dbReference type="ChEBI" id="CHEBI:15378"/>
        <dbReference type="ChEBI" id="CHEBI:57783"/>
        <dbReference type="ChEBI" id="CHEBI:57925"/>
        <dbReference type="ChEBI" id="CHEBI:58297"/>
        <dbReference type="ChEBI" id="CHEBI:58349"/>
        <dbReference type="EC" id="1.8.1.7"/>
    </reaction>
</comment>
<evidence type="ECO:0000256" key="11">
    <source>
        <dbReference type="ARBA" id="ARBA00049142"/>
    </source>
</evidence>
<dbReference type="GO" id="GO:0045454">
    <property type="term" value="P:cell redox homeostasis"/>
    <property type="evidence" value="ECO:0007669"/>
    <property type="project" value="InterPro"/>
</dbReference>
<evidence type="ECO:0000256" key="5">
    <source>
        <dbReference type="ARBA" id="ARBA00022630"/>
    </source>
</evidence>
<proteinExistence type="inferred from homology"/>
<evidence type="ECO:0000313" key="14">
    <source>
        <dbReference type="EMBL" id="GJM87320.1"/>
    </source>
</evidence>
<dbReference type="PRINTS" id="PR00411">
    <property type="entry name" value="PNDRDTASEI"/>
</dbReference>
<dbReference type="AlphaFoldDB" id="A0AAV5BNN2"/>
<evidence type="ECO:0000256" key="2">
    <source>
        <dbReference type="ARBA" id="ARBA00007532"/>
    </source>
</evidence>
<dbReference type="EMBL" id="BQKI01000001">
    <property type="protein sequence ID" value="GJM87320.1"/>
    <property type="molecule type" value="Genomic_DNA"/>
</dbReference>
<gene>
    <name evidence="14" type="primary">ga03261</name>
    <name evidence="14" type="ORF">PR202_ga03261</name>
</gene>
<keyword evidence="7" id="KW-0521">NADP</keyword>
<reference evidence="14" key="1">
    <citation type="journal article" date="2018" name="DNA Res.">
        <title>Multiple hybrid de novo genome assembly of finger millet, an orphan allotetraploid crop.</title>
        <authorList>
            <person name="Hatakeyama M."/>
            <person name="Aluri S."/>
            <person name="Balachadran M.T."/>
            <person name="Sivarajan S.R."/>
            <person name="Patrignani A."/>
            <person name="Gruter S."/>
            <person name="Poveda L."/>
            <person name="Shimizu-Inatsugi R."/>
            <person name="Baeten J."/>
            <person name="Francoijs K.J."/>
            <person name="Nataraja K.N."/>
            <person name="Reddy Y.A.N."/>
            <person name="Phadnis S."/>
            <person name="Ravikumar R.L."/>
            <person name="Schlapbach R."/>
            <person name="Sreeman S.M."/>
            <person name="Shimizu K.K."/>
        </authorList>
    </citation>
    <scope>NUCLEOTIDE SEQUENCE</scope>
</reference>
<name>A0AAV5BNN2_ELECO</name>
<dbReference type="SUPFAM" id="SSF51905">
    <property type="entry name" value="FAD/NAD(P)-binding domain"/>
    <property type="match status" value="1"/>
</dbReference>
<dbReference type="Gene3D" id="3.50.50.60">
    <property type="entry name" value="FAD/NAD(P)-binding domain"/>
    <property type="match status" value="3"/>
</dbReference>
<comment type="cofactor">
    <cofactor evidence="1">
        <name>FAD</name>
        <dbReference type="ChEBI" id="CHEBI:57692"/>
    </cofactor>
</comment>
<organism evidence="14 15">
    <name type="scientific">Eleusine coracana subsp. coracana</name>
    <dbReference type="NCBI Taxonomy" id="191504"/>
    <lineage>
        <taxon>Eukaryota</taxon>
        <taxon>Viridiplantae</taxon>
        <taxon>Streptophyta</taxon>
        <taxon>Embryophyta</taxon>
        <taxon>Tracheophyta</taxon>
        <taxon>Spermatophyta</taxon>
        <taxon>Magnoliopsida</taxon>
        <taxon>Liliopsida</taxon>
        <taxon>Poales</taxon>
        <taxon>Poaceae</taxon>
        <taxon>PACMAD clade</taxon>
        <taxon>Chloridoideae</taxon>
        <taxon>Cynodonteae</taxon>
        <taxon>Eleusininae</taxon>
        <taxon>Eleusine</taxon>
    </lineage>
</organism>
<dbReference type="GO" id="GO:0034599">
    <property type="term" value="P:cellular response to oxidative stress"/>
    <property type="evidence" value="ECO:0007669"/>
    <property type="project" value="TreeGrafter"/>
</dbReference>
<dbReference type="EC" id="1.8.1.7" evidence="4"/>
<feature type="domain" description="FAD/NAD(P)-binding" evidence="13">
    <location>
        <begin position="72"/>
        <end position="235"/>
    </location>
</feature>
<sequence length="369" mass="39727">MARKMLKDGDVPMADGEQFDYDLFVIGAGSGGVRGSRTAASFGAKDAKIFGWEINGDINFNWKTLLENKELAITSDEALSLEELPKRAVILGGGYIAVEFASIWKGMGAQVDLFYRKDLPLRGFDDEMRTVVASNLEGRGIKLHPGTSLSELSKTADGIKVVTDKGEELIADVVLFATGRTPNSQRLNLDAVGVEVDQIGAIKVDEYSCTSVPNVWAVGDVTNRINLTPVALMEATCFAKSVFGGQPIKPDHRDVPCAVFSEQEAVNEAKSDVLVFTSAFNPMKNSISKRQEKTIMKLLVDSETDKVLGASMCGPDAPEIIQGIAIALKCGATKATFDSTVGIHPSAAEEFVTMRTVTRRVSPASKPKM</sequence>
<dbReference type="InterPro" id="IPR023753">
    <property type="entry name" value="FAD/NAD-binding_dom"/>
</dbReference>
<dbReference type="FunFam" id="3.50.50.60:FF:000051">
    <property type="entry name" value="Glutathione reductase"/>
    <property type="match status" value="1"/>
</dbReference>
<evidence type="ECO:0000256" key="7">
    <source>
        <dbReference type="ARBA" id="ARBA00022857"/>
    </source>
</evidence>
<evidence type="ECO:0000256" key="4">
    <source>
        <dbReference type="ARBA" id="ARBA00012607"/>
    </source>
</evidence>
<feature type="domain" description="Pyridine nucleotide-disulphide oxidoreductase dimerisation" evidence="12">
    <location>
        <begin position="263"/>
        <end position="354"/>
    </location>
</feature>
<dbReference type="PANTHER" id="PTHR42737:SF2">
    <property type="entry name" value="GLUTATHIONE REDUCTASE"/>
    <property type="match status" value="1"/>
</dbReference>
<dbReference type="Proteomes" id="UP001054889">
    <property type="component" value="Unassembled WGS sequence"/>
</dbReference>
<dbReference type="GO" id="GO:0005739">
    <property type="term" value="C:mitochondrion"/>
    <property type="evidence" value="ECO:0007669"/>
    <property type="project" value="TreeGrafter"/>
</dbReference>
<comment type="similarity">
    <text evidence="2">Belongs to the class-I pyridine nucleotide-disulfide oxidoreductase family.</text>
</comment>
<dbReference type="InterPro" id="IPR016156">
    <property type="entry name" value="FAD/NAD-linked_Rdtase_dimer_sf"/>
</dbReference>
<dbReference type="Pfam" id="PF07992">
    <property type="entry name" value="Pyr_redox_2"/>
    <property type="match status" value="1"/>
</dbReference>
<dbReference type="InterPro" id="IPR036188">
    <property type="entry name" value="FAD/NAD-bd_sf"/>
</dbReference>
<evidence type="ECO:0000256" key="8">
    <source>
        <dbReference type="ARBA" id="ARBA00023002"/>
    </source>
</evidence>
<evidence type="ECO:0000256" key="9">
    <source>
        <dbReference type="ARBA" id="ARBA00023157"/>
    </source>
</evidence>
<keyword evidence="15" id="KW-1185">Reference proteome</keyword>
<dbReference type="InterPro" id="IPR004099">
    <property type="entry name" value="Pyr_nucl-diS_OxRdtase_dimer"/>
</dbReference>
<evidence type="ECO:0000256" key="1">
    <source>
        <dbReference type="ARBA" id="ARBA00001974"/>
    </source>
</evidence>
<keyword evidence="9" id="KW-1015">Disulfide bond</keyword>
<dbReference type="GO" id="GO:0004362">
    <property type="term" value="F:glutathione-disulfide reductase (NADPH) activity"/>
    <property type="evidence" value="ECO:0007669"/>
    <property type="project" value="UniProtKB-EC"/>
</dbReference>
<keyword evidence="8" id="KW-0560">Oxidoreductase</keyword>
<evidence type="ECO:0000259" key="13">
    <source>
        <dbReference type="Pfam" id="PF07992"/>
    </source>
</evidence>
<dbReference type="GO" id="GO:0050660">
    <property type="term" value="F:flavin adenine dinucleotide binding"/>
    <property type="evidence" value="ECO:0007669"/>
    <property type="project" value="InterPro"/>
</dbReference>
<accession>A0AAV5BNN2</accession>
<evidence type="ECO:0000256" key="10">
    <source>
        <dbReference type="ARBA" id="ARBA00023284"/>
    </source>
</evidence>
<evidence type="ECO:0000259" key="12">
    <source>
        <dbReference type="Pfam" id="PF02852"/>
    </source>
</evidence>